<feature type="compositionally biased region" description="Basic and acidic residues" evidence="1">
    <location>
        <begin position="1"/>
        <end position="17"/>
    </location>
</feature>
<sequence>MILEADRGNHINSHDAPDAAPGMPGGFCHLMRSENNPDLTYHERIVTLGGTPGDPQAGTRDEPIVTWRALCVDVCPPLNGAGVFDCLGCSVRHRSGTLADAQQHVTSCKGGAA</sequence>
<dbReference type="RefSeq" id="WP_091094085.1">
    <property type="nucleotide sequence ID" value="NZ_FOHX01000027.1"/>
</dbReference>
<organism evidence="2 3">
    <name type="scientific">Nonomuraea wenchangensis</name>
    <dbReference type="NCBI Taxonomy" id="568860"/>
    <lineage>
        <taxon>Bacteria</taxon>
        <taxon>Bacillati</taxon>
        <taxon>Actinomycetota</taxon>
        <taxon>Actinomycetes</taxon>
        <taxon>Streptosporangiales</taxon>
        <taxon>Streptosporangiaceae</taxon>
        <taxon>Nonomuraea</taxon>
    </lineage>
</organism>
<dbReference type="AlphaFoldDB" id="A0A1I0LVM1"/>
<accession>A0A1I0LVM1</accession>
<dbReference type="Proteomes" id="UP000199361">
    <property type="component" value="Unassembled WGS sequence"/>
</dbReference>
<evidence type="ECO:0000313" key="3">
    <source>
        <dbReference type="Proteomes" id="UP000199361"/>
    </source>
</evidence>
<keyword evidence="3" id="KW-1185">Reference proteome</keyword>
<feature type="region of interest" description="Disordered" evidence="1">
    <location>
        <begin position="1"/>
        <end position="23"/>
    </location>
</feature>
<name>A0A1I0LVM1_9ACTN</name>
<gene>
    <name evidence="2" type="ORF">SAMN05421811_127117</name>
</gene>
<protein>
    <submittedName>
        <fullName evidence="2">Uncharacterized protein</fullName>
    </submittedName>
</protein>
<proteinExistence type="predicted"/>
<reference evidence="2 3" key="1">
    <citation type="submission" date="2016-10" db="EMBL/GenBank/DDBJ databases">
        <authorList>
            <person name="de Groot N.N."/>
        </authorList>
    </citation>
    <scope>NUCLEOTIDE SEQUENCE [LARGE SCALE GENOMIC DNA]</scope>
    <source>
        <strain evidence="2 3">CGMCC 4.5598</strain>
    </source>
</reference>
<dbReference type="OrthoDB" id="9887899at2"/>
<evidence type="ECO:0000313" key="2">
    <source>
        <dbReference type="EMBL" id="SEU46685.1"/>
    </source>
</evidence>
<dbReference type="EMBL" id="FOHX01000027">
    <property type="protein sequence ID" value="SEU46685.1"/>
    <property type="molecule type" value="Genomic_DNA"/>
</dbReference>
<dbReference type="STRING" id="568860.SAMN05421811_127117"/>
<evidence type="ECO:0000256" key="1">
    <source>
        <dbReference type="SAM" id="MobiDB-lite"/>
    </source>
</evidence>